<dbReference type="Gene3D" id="3.30.420.10">
    <property type="entry name" value="Ribonuclease H-like superfamily/Ribonuclease H"/>
    <property type="match status" value="1"/>
</dbReference>
<reference evidence="2 3" key="1">
    <citation type="submission" date="2019-05" db="EMBL/GenBank/DDBJ databases">
        <title>Another draft genome of Portunus trituberculatus and its Hox gene families provides insights of decapod evolution.</title>
        <authorList>
            <person name="Jeong J.-H."/>
            <person name="Song I."/>
            <person name="Kim S."/>
            <person name="Choi T."/>
            <person name="Kim D."/>
            <person name="Ryu S."/>
            <person name="Kim W."/>
        </authorList>
    </citation>
    <scope>NUCLEOTIDE SEQUENCE [LARGE SCALE GENOMIC DNA]</scope>
    <source>
        <tissue evidence="2">Muscle</tissue>
    </source>
</reference>
<organism evidence="2 3">
    <name type="scientific">Portunus trituberculatus</name>
    <name type="common">Swimming crab</name>
    <name type="synonym">Neptunus trituberculatus</name>
    <dbReference type="NCBI Taxonomy" id="210409"/>
    <lineage>
        <taxon>Eukaryota</taxon>
        <taxon>Metazoa</taxon>
        <taxon>Ecdysozoa</taxon>
        <taxon>Arthropoda</taxon>
        <taxon>Crustacea</taxon>
        <taxon>Multicrustacea</taxon>
        <taxon>Malacostraca</taxon>
        <taxon>Eumalacostraca</taxon>
        <taxon>Eucarida</taxon>
        <taxon>Decapoda</taxon>
        <taxon>Pleocyemata</taxon>
        <taxon>Brachyura</taxon>
        <taxon>Eubrachyura</taxon>
        <taxon>Portunoidea</taxon>
        <taxon>Portunidae</taxon>
        <taxon>Portuninae</taxon>
        <taxon>Portunus</taxon>
    </lineage>
</organism>
<dbReference type="InterPro" id="IPR036397">
    <property type="entry name" value="RNaseH_sf"/>
</dbReference>
<keyword evidence="3" id="KW-1185">Reference proteome</keyword>
<proteinExistence type="predicted"/>
<sequence length="123" mass="14107">MTMDELEILTYSMCHLYSRCSKAVSLPTPAYYAYLAAFRHERSVHFNRGIPWQRLVQPDTVMGLERVLSAAKSLPDEAIFGDLCEAVTHGMQVESIAGNTLSRWGRPHPFHHRFRAWSCQQLL</sequence>
<feature type="domain" description="Piwi" evidence="1">
    <location>
        <begin position="1"/>
        <end position="45"/>
    </location>
</feature>
<comment type="caution">
    <text evidence="2">The sequence shown here is derived from an EMBL/GenBank/DDBJ whole genome shotgun (WGS) entry which is preliminary data.</text>
</comment>
<protein>
    <submittedName>
        <fullName evidence="2">Protein argonaute-1</fullName>
    </submittedName>
</protein>
<dbReference type="EMBL" id="VSRR010007241">
    <property type="protein sequence ID" value="MPC46504.1"/>
    <property type="molecule type" value="Genomic_DNA"/>
</dbReference>
<dbReference type="GO" id="GO:0003676">
    <property type="term" value="F:nucleic acid binding"/>
    <property type="evidence" value="ECO:0007669"/>
    <property type="project" value="InterPro"/>
</dbReference>
<dbReference type="PANTHER" id="PTHR22891">
    <property type="entry name" value="EUKARYOTIC TRANSLATION INITIATION FACTOR 2C"/>
    <property type="match status" value="1"/>
</dbReference>
<gene>
    <name evidence="2" type="primary">Ago1</name>
    <name evidence="2" type="ORF">E2C01_040224</name>
</gene>
<dbReference type="InterPro" id="IPR003165">
    <property type="entry name" value="Piwi"/>
</dbReference>
<name>A0A5B7FQ62_PORTR</name>
<accession>A0A5B7FQ62</accession>
<dbReference type="InterPro" id="IPR012337">
    <property type="entry name" value="RNaseH-like_sf"/>
</dbReference>
<evidence type="ECO:0000259" key="1">
    <source>
        <dbReference type="PROSITE" id="PS50822"/>
    </source>
</evidence>
<evidence type="ECO:0000313" key="3">
    <source>
        <dbReference type="Proteomes" id="UP000324222"/>
    </source>
</evidence>
<dbReference type="SUPFAM" id="SSF53098">
    <property type="entry name" value="Ribonuclease H-like"/>
    <property type="match status" value="1"/>
</dbReference>
<dbReference type="PROSITE" id="PS50822">
    <property type="entry name" value="PIWI"/>
    <property type="match status" value="1"/>
</dbReference>
<dbReference type="Proteomes" id="UP000324222">
    <property type="component" value="Unassembled WGS sequence"/>
</dbReference>
<evidence type="ECO:0000313" key="2">
    <source>
        <dbReference type="EMBL" id="MPC46504.1"/>
    </source>
</evidence>
<dbReference type="Pfam" id="PF02171">
    <property type="entry name" value="Piwi"/>
    <property type="match status" value="1"/>
</dbReference>
<dbReference type="AlphaFoldDB" id="A0A5B7FQ62"/>